<keyword evidence="2" id="KW-1185">Reference proteome</keyword>
<dbReference type="KEGG" id="ddi:DDB_G0292094"/>
<protein>
    <submittedName>
        <fullName evidence="1">Uncharacterized protein</fullName>
    </submittedName>
</protein>
<name>Q54DP8_DICDI</name>
<dbReference type="HOGENOM" id="CLU_805177_0_0_1"/>
<dbReference type="PaxDb" id="44689-DDB0184218"/>
<dbReference type="Proteomes" id="UP000002195">
    <property type="component" value="Unassembled WGS sequence"/>
</dbReference>
<dbReference type="VEuPathDB" id="AmoebaDB:DDB_G0292094"/>
<sequence>MSKKVSKTKKNVHVVDFSTLDNPNISLIPNNLCEGIQQPEGKVLFFFDNRMFSFYQSICQLVYSGKDAYLWTLPSIQAFVRAFVMHGGNKTHTSVEMKCSGINVNGSQVKSFVYRIEGAKIEIPTILQEVKFNNGTKVGQAWDEHQENLFVTALFAYANRPQMISNIFHLNGYNLSPKFFTNLVDGRNYNLTKLPNFKFIGDQLWDETNQLHLKTLFEDDPSVSTIRDKLLSNHGITVTSKQIQSQLLKQGLKLKKVSTYSRNVTSWSKEELSIVKNVFSSTYKNKASLAVLILSKYFEAIRTERSCKKQINKDKSIKIGLDLVDYTDENEEELLDGISLQPASN</sequence>
<dbReference type="AlphaFoldDB" id="Q54DP8"/>
<comment type="caution">
    <text evidence="1">The sequence shown here is derived from an EMBL/GenBank/DDBJ whole genome shotgun (WGS) entry which is preliminary data.</text>
</comment>
<dbReference type="InParanoid" id="Q54DP8"/>
<dbReference type="dictyBase" id="DDB_G0292094"/>
<evidence type="ECO:0000313" key="1">
    <source>
        <dbReference type="EMBL" id="EAL61403.1"/>
    </source>
</evidence>
<evidence type="ECO:0000313" key="2">
    <source>
        <dbReference type="Proteomes" id="UP000002195"/>
    </source>
</evidence>
<dbReference type="GeneID" id="8628505"/>
<accession>Q54DP8</accession>
<proteinExistence type="predicted"/>
<gene>
    <name evidence="1" type="ORF">DDB_G0292094</name>
</gene>
<organism evidence="1 2">
    <name type="scientific">Dictyostelium discoideum</name>
    <name type="common">Social amoeba</name>
    <dbReference type="NCBI Taxonomy" id="44689"/>
    <lineage>
        <taxon>Eukaryota</taxon>
        <taxon>Amoebozoa</taxon>
        <taxon>Evosea</taxon>
        <taxon>Eumycetozoa</taxon>
        <taxon>Dictyostelia</taxon>
        <taxon>Dictyosteliales</taxon>
        <taxon>Dictyosteliaceae</taxon>
        <taxon>Dictyostelium</taxon>
    </lineage>
</organism>
<dbReference type="RefSeq" id="XP_629824.1">
    <property type="nucleotide sequence ID" value="XM_629822.1"/>
</dbReference>
<reference evidence="1 2" key="1">
    <citation type="journal article" date="2005" name="Nature">
        <title>The genome of the social amoeba Dictyostelium discoideum.</title>
        <authorList>
            <consortium name="The Dictyostelium discoideum Sequencing Consortium"/>
            <person name="Eichinger L."/>
            <person name="Pachebat J.A."/>
            <person name="Glockner G."/>
            <person name="Rajandream M.A."/>
            <person name="Sucgang R."/>
            <person name="Berriman M."/>
            <person name="Song J."/>
            <person name="Olsen R."/>
            <person name="Szafranski K."/>
            <person name="Xu Q."/>
            <person name="Tunggal B."/>
            <person name="Kummerfeld S."/>
            <person name="Madera M."/>
            <person name="Konfortov B.A."/>
            <person name="Rivero F."/>
            <person name="Bankier A.T."/>
            <person name="Lehmann R."/>
            <person name="Hamlin N."/>
            <person name="Davies R."/>
            <person name="Gaudet P."/>
            <person name="Fey P."/>
            <person name="Pilcher K."/>
            <person name="Chen G."/>
            <person name="Saunders D."/>
            <person name="Sodergren E."/>
            <person name="Davis P."/>
            <person name="Kerhornou A."/>
            <person name="Nie X."/>
            <person name="Hall N."/>
            <person name="Anjard C."/>
            <person name="Hemphill L."/>
            <person name="Bason N."/>
            <person name="Farbrother P."/>
            <person name="Desany B."/>
            <person name="Just E."/>
            <person name="Morio T."/>
            <person name="Rost R."/>
            <person name="Churcher C."/>
            <person name="Cooper J."/>
            <person name="Haydock S."/>
            <person name="van Driessche N."/>
            <person name="Cronin A."/>
            <person name="Goodhead I."/>
            <person name="Muzny D."/>
            <person name="Mourier T."/>
            <person name="Pain A."/>
            <person name="Lu M."/>
            <person name="Harper D."/>
            <person name="Lindsay R."/>
            <person name="Hauser H."/>
            <person name="James K."/>
            <person name="Quiles M."/>
            <person name="Madan Babu M."/>
            <person name="Saito T."/>
            <person name="Buchrieser C."/>
            <person name="Wardroper A."/>
            <person name="Felder M."/>
            <person name="Thangavelu M."/>
            <person name="Johnson D."/>
            <person name="Knights A."/>
            <person name="Loulseged H."/>
            <person name="Mungall K."/>
            <person name="Oliver K."/>
            <person name="Price C."/>
            <person name="Quail M.A."/>
            <person name="Urushihara H."/>
            <person name="Hernandez J."/>
            <person name="Rabbinowitsch E."/>
            <person name="Steffen D."/>
            <person name="Sanders M."/>
            <person name="Ma J."/>
            <person name="Kohara Y."/>
            <person name="Sharp S."/>
            <person name="Simmonds M."/>
            <person name="Spiegler S."/>
            <person name="Tivey A."/>
            <person name="Sugano S."/>
            <person name="White B."/>
            <person name="Walker D."/>
            <person name="Woodward J."/>
            <person name="Winckler T."/>
            <person name="Tanaka Y."/>
            <person name="Shaulsky G."/>
            <person name="Schleicher M."/>
            <person name="Weinstock G."/>
            <person name="Rosenthal A."/>
            <person name="Cox E.C."/>
            <person name="Chisholm R.L."/>
            <person name="Gibbs R."/>
            <person name="Loomis W.F."/>
            <person name="Platzer M."/>
            <person name="Kay R.R."/>
            <person name="Williams J."/>
            <person name="Dear P.H."/>
            <person name="Noegel A.A."/>
            <person name="Barrell B."/>
            <person name="Kuspa A."/>
        </authorList>
    </citation>
    <scope>NUCLEOTIDE SEQUENCE [LARGE SCALE GENOMIC DNA]</scope>
    <source>
        <strain evidence="1 2">AX4</strain>
    </source>
</reference>
<dbReference type="EMBL" id="AAFI02000187">
    <property type="protein sequence ID" value="EAL61403.1"/>
    <property type="molecule type" value="Genomic_DNA"/>
</dbReference>